<feature type="signal peptide" evidence="2">
    <location>
        <begin position="1"/>
        <end position="15"/>
    </location>
</feature>
<keyword evidence="2" id="KW-0732">Signal</keyword>
<dbReference type="EMBL" id="BGZK01002812">
    <property type="protein sequence ID" value="GBP96623.1"/>
    <property type="molecule type" value="Genomic_DNA"/>
</dbReference>
<protein>
    <submittedName>
        <fullName evidence="3">Uncharacterized protein</fullName>
    </submittedName>
</protein>
<evidence type="ECO:0000313" key="3">
    <source>
        <dbReference type="EMBL" id="GBP96623.1"/>
    </source>
</evidence>
<reference evidence="3 4" key="1">
    <citation type="journal article" date="2019" name="Commun. Biol.">
        <title>The bagworm genome reveals a unique fibroin gene that provides high tensile strength.</title>
        <authorList>
            <person name="Kono N."/>
            <person name="Nakamura H."/>
            <person name="Ohtoshi R."/>
            <person name="Tomita M."/>
            <person name="Numata K."/>
            <person name="Arakawa K."/>
        </authorList>
    </citation>
    <scope>NUCLEOTIDE SEQUENCE [LARGE SCALE GENOMIC DNA]</scope>
</reference>
<organism evidence="3 4">
    <name type="scientific">Eumeta variegata</name>
    <name type="common">Bagworm moth</name>
    <name type="synonym">Eumeta japonica</name>
    <dbReference type="NCBI Taxonomy" id="151549"/>
    <lineage>
        <taxon>Eukaryota</taxon>
        <taxon>Metazoa</taxon>
        <taxon>Ecdysozoa</taxon>
        <taxon>Arthropoda</taxon>
        <taxon>Hexapoda</taxon>
        <taxon>Insecta</taxon>
        <taxon>Pterygota</taxon>
        <taxon>Neoptera</taxon>
        <taxon>Endopterygota</taxon>
        <taxon>Lepidoptera</taxon>
        <taxon>Glossata</taxon>
        <taxon>Ditrysia</taxon>
        <taxon>Tineoidea</taxon>
        <taxon>Psychidae</taxon>
        <taxon>Oiketicinae</taxon>
        <taxon>Eumeta</taxon>
    </lineage>
</organism>
<proteinExistence type="predicted"/>
<evidence type="ECO:0000313" key="4">
    <source>
        <dbReference type="Proteomes" id="UP000299102"/>
    </source>
</evidence>
<accession>A0A4C2AB59</accession>
<name>A0A4C2AB59_EUMVA</name>
<feature type="region of interest" description="Disordered" evidence="1">
    <location>
        <begin position="119"/>
        <end position="156"/>
    </location>
</feature>
<gene>
    <name evidence="3" type="ORF">EVAR_64308_1</name>
</gene>
<dbReference type="AlphaFoldDB" id="A0A4C2AB59"/>
<feature type="chain" id="PRO_5020028152" evidence="2">
    <location>
        <begin position="16"/>
        <end position="204"/>
    </location>
</feature>
<dbReference type="Proteomes" id="UP000299102">
    <property type="component" value="Unassembled WGS sequence"/>
</dbReference>
<evidence type="ECO:0000256" key="1">
    <source>
        <dbReference type="SAM" id="MobiDB-lite"/>
    </source>
</evidence>
<keyword evidence="4" id="KW-1185">Reference proteome</keyword>
<feature type="compositionally biased region" description="Basic and acidic residues" evidence="1">
    <location>
        <begin position="125"/>
        <end position="145"/>
    </location>
</feature>
<sequence>MQLLAAFCLHHCTCSVQLLHLQSTIRVSMSEIKLCTSRHLVSRATRRTREKIVAHLEEIETRPPAHKGKGRRGEIEIRSASITITMDRSGRNRQRQQFNFRNRSTSKPEEIRVMAGITSSRRTRRNCDDVRHSPHDVKAEREADTQQRLNKQGAPGAPLRYDIEVLMNYPPSTDLTTTARTQVCIYRPASSFPKSKTLRDREKQ</sequence>
<evidence type="ECO:0000256" key="2">
    <source>
        <dbReference type="SAM" id="SignalP"/>
    </source>
</evidence>
<comment type="caution">
    <text evidence="3">The sequence shown here is derived from an EMBL/GenBank/DDBJ whole genome shotgun (WGS) entry which is preliminary data.</text>
</comment>